<organism evidence="6 7">
    <name type="scientific">Peribacillus psychrosaccharolyticus</name>
    <name type="common">Bacillus psychrosaccharolyticus</name>
    <dbReference type="NCBI Taxonomy" id="1407"/>
    <lineage>
        <taxon>Bacteria</taxon>
        <taxon>Bacillati</taxon>
        <taxon>Bacillota</taxon>
        <taxon>Bacilli</taxon>
        <taxon>Bacillales</taxon>
        <taxon>Bacillaceae</taxon>
        <taxon>Peribacillus</taxon>
    </lineage>
</organism>
<dbReference type="CDD" id="cd08434">
    <property type="entry name" value="PBP2_GltC_like"/>
    <property type="match status" value="1"/>
</dbReference>
<keyword evidence="7" id="KW-1185">Reference proteome</keyword>
<evidence type="ECO:0000259" key="5">
    <source>
        <dbReference type="PROSITE" id="PS50931"/>
    </source>
</evidence>
<dbReference type="Proteomes" id="UP000595254">
    <property type="component" value="Chromosome"/>
</dbReference>
<dbReference type="SUPFAM" id="SSF53850">
    <property type="entry name" value="Periplasmic binding protein-like II"/>
    <property type="match status" value="1"/>
</dbReference>
<keyword evidence="2" id="KW-0805">Transcription regulation</keyword>
<evidence type="ECO:0000313" key="6">
    <source>
        <dbReference type="EMBL" id="QQS98939.1"/>
    </source>
</evidence>
<dbReference type="Pfam" id="PF03466">
    <property type="entry name" value="LysR_substrate"/>
    <property type="match status" value="1"/>
</dbReference>
<dbReference type="InterPro" id="IPR036388">
    <property type="entry name" value="WH-like_DNA-bd_sf"/>
</dbReference>
<keyword evidence="3" id="KW-0238">DNA-binding</keyword>
<evidence type="ECO:0000256" key="2">
    <source>
        <dbReference type="ARBA" id="ARBA00023015"/>
    </source>
</evidence>
<feature type="domain" description="HTH lysR-type" evidence="5">
    <location>
        <begin position="1"/>
        <end position="58"/>
    </location>
</feature>
<dbReference type="PANTHER" id="PTHR30346">
    <property type="entry name" value="TRANSCRIPTIONAL DUAL REGULATOR HCAR-RELATED"/>
    <property type="match status" value="1"/>
</dbReference>
<dbReference type="PANTHER" id="PTHR30346:SF28">
    <property type="entry name" value="HTH-TYPE TRANSCRIPTIONAL REGULATOR CYNR"/>
    <property type="match status" value="1"/>
</dbReference>
<evidence type="ECO:0000256" key="4">
    <source>
        <dbReference type="ARBA" id="ARBA00023163"/>
    </source>
</evidence>
<proteinExistence type="inferred from homology"/>
<accession>A0A974NJG2</accession>
<dbReference type="InterPro" id="IPR036390">
    <property type="entry name" value="WH_DNA-bd_sf"/>
</dbReference>
<evidence type="ECO:0000256" key="1">
    <source>
        <dbReference type="ARBA" id="ARBA00009437"/>
    </source>
</evidence>
<dbReference type="Gene3D" id="3.40.190.10">
    <property type="entry name" value="Periplasmic binding protein-like II"/>
    <property type="match status" value="2"/>
</dbReference>
<dbReference type="SUPFAM" id="SSF46785">
    <property type="entry name" value="Winged helix' DNA-binding domain"/>
    <property type="match status" value="1"/>
</dbReference>
<dbReference type="GO" id="GO:0003700">
    <property type="term" value="F:DNA-binding transcription factor activity"/>
    <property type="evidence" value="ECO:0007669"/>
    <property type="project" value="InterPro"/>
</dbReference>
<sequence length="301" mass="33578">MELRQIKYFIEVAKREHMTEASTSLHVAQSAVSRQIFNLEAELGVSLFFREGRSIRLTPIGSTFLAFMEQAINVIDQGVREVQESLDPEKGTIRVGYPSSLASYMLPTVISAFRKQYPDVKFKLLQGSYHELIEEVIKGEVDIALVAPVPRGLKKIKGEVLFLDNIVALLSTDHPLADRSAIALSDLKEDSFILFPEGFIMRDMVVDACQEAGFTPLTSFEGQDIDAIKGLVSAGLGVTLIPEITLIDSLPRSTVRVPLTGPEVSRNVGVIIPKERELMPTERIFYQFLRNFFVKLNGFTN</sequence>
<dbReference type="GO" id="GO:0003677">
    <property type="term" value="F:DNA binding"/>
    <property type="evidence" value="ECO:0007669"/>
    <property type="project" value="UniProtKB-KW"/>
</dbReference>
<dbReference type="Gene3D" id="1.10.10.10">
    <property type="entry name" value="Winged helix-like DNA-binding domain superfamily/Winged helix DNA-binding domain"/>
    <property type="match status" value="1"/>
</dbReference>
<gene>
    <name evidence="6" type="ORF">I6J18_14895</name>
</gene>
<comment type="similarity">
    <text evidence="1">Belongs to the LysR transcriptional regulatory family.</text>
</comment>
<dbReference type="PRINTS" id="PR00039">
    <property type="entry name" value="HTHLYSR"/>
</dbReference>
<dbReference type="KEGG" id="ppsr:I6J18_14895"/>
<dbReference type="FunFam" id="1.10.10.10:FF:000001">
    <property type="entry name" value="LysR family transcriptional regulator"/>
    <property type="match status" value="1"/>
</dbReference>
<dbReference type="AlphaFoldDB" id="A0A974NJG2"/>
<name>A0A974NJG2_PERPY</name>
<keyword evidence="4" id="KW-0804">Transcription</keyword>
<dbReference type="EMBL" id="CP068053">
    <property type="protein sequence ID" value="QQS98939.1"/>
    <property type="molecule type" value="Genomic_DNA"/>
</dbReference>
<dbReference type="InterPro" id="IPR005119">
    <property type="entry name" value="LysR_subst-bd"/>
</dbReference>
<dbReference type="GO" id="GO:0032993">
    <property type="term" value="C:protein-DNA complex"/>
    <property type="evidence" value="ECO:0007669"/>
    <property type="project" value="TreeGrafter"/>
</dbReference>
<dbReference type="PROSITE" id="PS50931">
    <property type="entry name" value="HTH_LYSR"/>
    <property type="match status" value="1"/>
</dbReference>
<evidence type="ECO:0000256" key="3">
    <source>
        <dbReference type="ARBA" id="ARBA00023125"/>
    </source>
</evidence>
<protein>
    <submittedName>
        <fullName evidence="6">LysR family transcriptional regulator</fullName>
    </submittedName>
</protein>
<reference evidence="6 7" key="1">
    <citation type="submission" date="2021-01" db="EMBL/GenBank/DDBJ databases">
        <title>FDA dAtabase for Regulatory Grade micrObial Sequences (FDA-ARGOS): Supporting development and validation of Infectious Disease Dx tests.</title>
        <authorList>
            <person name="Nelson B."/>
            <person name="Plummer A."/>
            <person name="Tallon L."/>
            <person name="Sadzewicz L."/>
            <person name="Zhao X."/>
            <person name="Boylan J."/>
            <person name="Ott S."/>
            <person name="Bowen H."/>
            <person name="Vavikolanu K."/>
            <person name="Mehta A."/>
            <person name="Aluvathingal J."/>
            <person name="Nadendla S."/>
            <person name="Myers T."/>
            <person name="Yan Y."/>
            <person name="Sichtig H."/>
        </authorList>
    </citation>
    <scope>NUCLEOTIDE SEQUENCE [LARGE SCALE GENOMIC DNA]</scope>
    <source>
        <strain evidence="6 7">FDAARGOS_1161</strain>
    </source>
</reference>
<dbReference type="RefSeq" id="WP_040374655.1">
    <property type="nucleotide sequence ID" value="NZ_CP068053.1"/>
</dbReference>
<dbReference type="InterPro" id="IPR000847">
    <property type="entry name" value="LysR_HTH_N"/>
</dbReference>
<dbReference type="Pfam" id="PF00126">
    <property type="entry name" value="HTH_1"/>
    <property type="match status" value="1"/>
</dbReference>
<evidence type="ECO:0000313" key="7">
    <source>
        <dbReference type="Proteomes" id="UP000595254"/>
    </source>
</evidence>